<dbReference type="PANTHER" id="PTHR41339:SF1">
    <property type="entry name" value="SECRETED PROTEIN"/>
    <property type="match status" value="1"/>
</dbReference>
<dbReference type="OrthoDB" id="1521716at2"/>
<proteinExistence type="predicted"/>
<sequence length="465" mass="47534">MKRKPVIFAALASAAIISAALVSSCKKDASVAGDRALSATQVVPTSSTLSGVLGTGHTVVDSIHLTSSVAWHLSGLVYVDSADVLIIDAGTTIRGDLSTSSSVPGGGLVITRGAKLLAQGTAASPIVFTSAATTPVSGDWSGVVILGNAPTNHSGRVQVEGIPTNPPANATFGGNVGTSCSDNSGILTYVRIEYAGYELSTDNEINGLTLAGVGSGTTINHVEVYKSKDDAFEFFGGCVSPSYLISVDALDDMFDFDNGFSGSISYALGLSDTTRADKSQSNGIESDNNATGDSTASPVTLPVVNHMTIVGVTPTRASITNGQPSGTGSYGRAAHLRRSSRFNIQNSVFMGFNKGFSLDGTLGNTPCAYFRGLSALTNNIVHAYVTPFGTEGSSPCSVTLTSGNVAITNATNANAAIQLVAPFSRPTTSSAANWFPASTSSPAQVKGSGAFSFGGTDWTAGWSRY</sequence>
<gene>
    <name evidence="3" type="ORF">DXN04_01390</name>
</gene>
<feature type="signal peptide" evidence="2">
    <location>
        <begin position="1"/>
        <end position="19"/>
    </location>
</feature>
<dbReference type="Proteomes" id="UP000261174">
    <property type="component" value="Unassembled WGS sequence"/>
</dbReference>
<feature type="compositionally biased region" description="Polar residues" evidence="1">
    <location>
        <begin position="279"/>
        <end position="297"/>
    </location>
</feature>
<keyword evidence="2" id="KW-0732">Signal</keyword>
<reference evidence="3 4" key="1">
    <citation type="submission" date="2018-08" db="EMBL/GenBank/DDBJ databases">
        <title>Chitinophaga sp. K20C18050901, a novel bacterium isolated from forest soil.</title>
        <authorList>
            <person name="Wang C."/>
        </authorList>
    </citation>
    <scope>NUCLEOTIDE SEQUENCE [LARGE SCALE GENOMIC DNA]</scope>
    <source>
        <strain evidence="3 4">K20C18050901</strain>
    </source>
</reference>
<dbReference type="EMBL" id="QTJV01000001">
    <property type="protein sequence ID" value="RFM36191.1"/>
    <property type="molecule type" value="Genomic_DNA"/>
</dbReference>
<organism evidence="3 4">
    <name type="scientific">Chitinophaga silvisoli</name>
    <dbReference type="NCBI Taxonomy" id="2291814"/>
    <lineage>
        <taxon>Bacteria</taxon>
        <taxon>Pseudomonadati</taxon>
        <taxon>Bacteroidota</taxon>
        <taxon>Chitinophagia</taxon>
        <taxon>Chitinophagales</taxon>
        <taxon>Chitinophagaceae</taxon>
        <taxon>Chitinophaga</taxon>
    </lineage>
</organism>
<protein>
    <recommendedName>
        <fullName evidence="5">T9SS C-terminal target domain-containing protein</fullName>
    </recommendedName>
</protein>
<dbReference type="AlphaFoldDB" id="A0A3E1P7Q5"/>
<evidence type="ECO:0008006" key="5">
    <source>
        <dbReference type="Google" id="ProtNLM"/>
    </source>
</evidence>
<comment type="caution">
    <text evidence="3">The sequence shown here is derived from an EMBL/GenBank/DDBJ whole genome shotgun (WGS) entry which is preliminary data.</text>
</comment>
<evidence type="ECO:0000256" key="2">
    <source>
        <dbReference type="SAM" id="SignalP"/>
    </source>
</evidence>
<dbReference type="PANTHER" id="PTHR41339">
    <property type="entry name" value="LIPL48"/>
    <property type="match status" value="1"/>
</dbReference>
<feature type="chain" id="PRO_5017744267" description="T9SS C-terminal target domain-containing protein" evidence="2">
    <location>
        <begin position="20"/>
        <end position="465"/>
    </location>
</feature>
<evidence type="ECO:0000313" key="4">
    <source>
        <dbReference type="Proteomes" id="UP000261174"/>
    </source>
</evidence>
<evidence type="ECO:0000256" key="1">
    <source>
        <dbReference type="SAM" id="MobiDB-lite"/>
    </source>
</evidence>
<feature type="region of interest" description="Disordered" evidence="1">
    <location>
        <begin position="277"/>
        <end position="297"/>
    </location>
</feature>
<evidence type="ECO:0000313" key="3">
    <source>
        <dbReference type="EMBL" id="RFM36191.1"/>
    </source>
</evidence>
<name>A0A3E1P7Q5_9BACT</name>
<accession>A0A3E1P7Q5</accession>
<keyword evidence="4" id="KW-1185">Reference proteome</keyword>
<dbReference type="RefSeq" id="WP_116851518.1">
    <property type="nucleotide sequence ID" value="NZ_QTJV01000001.1"/>
</dbReference>